<keyword evidence="7" id="KW-1185">Reference proteome</keyword>
<comment type="similarity">
    <text evidence="1">Belongs to the sigma-70 factor family. ECF subfamily.</text>
</comment>
<evidence type="ECO:0000259" key="5">
    <source>
        <dbReference type="Pfam" id="PF08281"/>
    </source>
</evidence>
<keyword evidence="4" id="KW-0804">Transcription</keyword>
<dbReference type="InterPro" id="IPR036388">
    <property type="entry name" value="WH-like_DNA-bd_sf"/>
</dbReference>
<evidence type="ECO:0000256" key="4">
    <source>
        <dbReference type="ARBA" id="ARBA00023163"/>
    </source>
</evidence>
<dbReference type="AlphaFoldDB" id="A0A4R5FXJ7"/>
<protein>
    <recommendedName>
        <fullName evidence="5">RNA polymerase sigma factor 70 region 4 type 2 domain-containing protein</fullName>
    </recommendedName>
</protein>
<dbReference type="Pfam" id="PF08281">
    <property type="entry name" value="Sigma70_r4_2"/>
    <property type="match status" value="1"/>
</dbReference>
<comment type="caution">
    <text evidence="6">The sequence shown here is derived from an EMBL/GenBank/DDBJ whole genome shotgun (WGS) entry which is preliminary data.</text>
</comment>
<keyword evidence="2" id="KW-0805">Transcription regulation</keyword>
<organism evidence="6 7">
    <name type="scientific">Nonomuraea mesophila</name>
    <dbReference type="NCBI Taxonomy" id="2530382"/>
    <lineage>
        <taxon>Bacteria</taxon>
        <taxon>Bacillati</taxon>
        <taxon>Actinomycetota</taxon>
        <taxon>Actinomycetes</taxon>
        <taxon>Streptosporangiales</taxon>
        <taxon>Streptosporangiaceae</taxon>
        <taxon>Nonomuraea</taxon>
    </lineage>
</organism>
<dbReference type="Proteomes" id="UP000295136">
    <property type="component" value="Unassembled WGS sequence"/>
</dbReference>
<name>A0A4R5FXJ7_9ACTN</name>
<accession>A0A4R5FXJ7</accession>
<keyword evidence="3" id="KW-0731">Sigma factor</keyword>
<dbReference type="GO" id="GO:0003677">
    <property type="term" value="F:DNA binding"/>
    <property type="evidence" value="ECO:0007669"/>
    <property type="project" value="InterPro"/>
</dbReference>
<evidence type="ECO:0000313" key="7">
    <source>
        <dbReference type="Proteomes" id="UP000295136"/>
    </source>
</evidence>
<dbReference type="InterPro" id="IPR013249">
    <property type="entry name" value="RNA_pol_sigma70_r4_t2"/>
</dbReference>
<evidence type="ECO:0000256" key="1">
    <source>
        <dbReference type="ARBA" id="ARBA00010641"/>
    </source>
</evidence>
<proteinExistence type="inferred from homology"/>
<evidence type="ECO:0000313" key="6">
    <source>
        <dbReference type="EMBL" id="TDE60287.1"/>
    </source>
</evidence>
<dbReference type="InterPro" id="IPR013324">
    <property type="entry name" value="RNA_pol_sigma_r3/r4-like"/>
</dbReference>
<dbReference type="EMBL" id="SMLD01000001">
    <property type="protein sequence ID" value="TDE60287.1"/>
    <property type="molecule type" value="Genomic_DNA"/>
</dbReference>
<feature type="domain" description="RNA polymerase sigma factor 70 region 4 type 2" evidence="5">
    <location>
        <begin position="61"/>
        <end position="93"/>
    </location>
</feature>
<dbReference type="SUPFAM" id="SSF88659">
    <property type="entry name" value="Sigma3 and sigma4 domains of RNA polymerase sigma factors"/>
    <property type="match status" value="1"/>
</dbReference>
<dbReference type="GO" id="GO:0006352">
    <property type="term" value="P:DNA-templated transcription initiation"/>
    <property type="evidence" value="ECO:0007669"/>
    <property type="project" value="InterPro"/>
</dbReference>
<evidence type="ECO:0000256" key="2">
    <source>
        <dbReference type="ARBA" id="ARBA00023015"/>
    </source>
</evidence>
<dbReference type="Gene3D" id="1.10.10.10">
    <property type="entry name" value="Winged helix-like DNA-binding domain superfamily/Winged helix DNA-binding domain"/>
    <property type="match status" value="1"/>
</dbReference>
<dbReference type="GO" id="GO:0016987">
    <property type="term" value="F:sigma factor activity"/>
    <property type="evidence" value="ECO:0007669"/>
    <property type="project" value="UniProtKB-KW"/>
</dbReference>
<gene>
    <name evidence="6" type="ORF">E1295_00090</name>
</gene>
<reference evidence="6 7" key="1">
    <citation type="submission" date="2019-03" db="EMBL/GenBank/DDBJ databases">
        <title>Draft genome sequences of novel Actinobacteria.</title>
        <authorList>
            <person name="Sahin N."/>
            <person name="Ay H."/>
            <person name="Saygin H."/>
        </authorList>
    </citation>
    <scope>NUCLEOTIDE SEQUENCE [LARGE SCALE GENOMIC DNA]</scope>
    <source>
        <strain evidence="6 7">6K102</strain>
    </source>
</reference>
<evidence type="ECO:0000256" key="3">
    <source>
        <dbReference type="ARBA" id="ARBA00023082"/>
    </source>
</evidence>
<sequence length="125" mass="13359">MPAAADRTGGASAPPVHTKEFGLVTAQTDDLTEVWLAMRERLHGRALARAGNLRARLAVEREYEGLTQSEAARRLGISVSGMKSRVQRARGRLRELLTGCCAVAMDARGAVRHVRAEGSCSCGGD</sequence>